<proteinExistence type="predicted"/>
<organism evidence="2 3">
    <name type="scientific">Sphaerotilus mobilis</name>
    <dbReference type="NCBI Taxonomy" id="47994"/>
    <lineage>
        <taxon>Bacteria</taxon>
        <taxon>Pseudomonadati</taxon>
        <taxon>Pseudomonadota</taxon>
        <taxon>Betaproteobacteria</taxon>
        <taxon>Burkholderiales</taxon>
        <taxon>Sphaerotilaceae</taxon>
        <taxon>Sphaerotilus</taxon>
    </lineage>
</organism>
<feature type="compositionally biased region" description="Pro residues" evidence="1">
    <location>
        <begin position="1"/>
        <end position="16"/>
    </location>
</feature>
<gene>
    <name evidence="2" type="ORF">EV685_2514</name>
</gene>
<evidence type="ECO:0000313" key="3">
    <source>
        <dbReference type="Proteomes" id="UP000293433"/>
    </source>
</evidence>
<dbReference type="RefSeq" id="WP_130482329.1">
    <property type="nucleotide sequence ID" value="NZ_SGWV01000009.1"/>
</dbReference>
<name>A0A4Q7LMR3_9BURK</name>
<feature type="compositionally biased region" description="Polar residues" evidence="1">
    <location>
        <begin position="3236"/>
        <end position="3249"/>
    </location>
</feature>
<dbReference type="Gene3D" id="2.60.40.2700">
    <property type="match status" value="31"/>
</dbReference>
<protein>
    <submittedName>
        <fullName evidence="2">Uncharacterized protein</fullName>
    </submittedName>
</protein>
<dbReference type="EMBL" id="SGWV01000009">
    <property type="protein sequence ID" value="RZS55028.1"/>
    <property type="molecule type" value="Genomic_DNA"/>
</dbReference>
<evidence type="ECO:0000256" key="1">
    <source>
        <dbReference type="SAM" id="MobiDB-lite"/>
    </source>
</evidence>
<evidence type="ECO:0000313" key="2">
    <source>
        <dbReference type="EMBL" id="RZS55028.1"/>
    </source>
</evidence>
<feature type="non-terminal residue" evidence="2">
    <location>
        <position position="3256"/>
    </location>
</feature>
<keyword evidence="3" id="KW-1185">Reference proteome</keyword>
<sequence length="3256" mass="331305">MTQPATPRPQAIPSPAPVRRRRVDEDTLDLPPQDVHDAPAEAIEGALPETDTTQILADATAAAPAAEGHVSTVAAPAPAAPVTGVDEPALAPHTGLTWLAGAGLIGGLVLAVASGGAAKPAPAPAPSPAPATTITLEGQALMGPVVLGNDLKVDARTADGQTILASTSVDEQGVFRLTIDASHIGTVIVLRLWSTGDAPDHASESQRSPVNLPGELRTVTVLSSDALRVHITQLTDVLARTMLKDGATIDMAPAEVQSRARAAAKGLSLGDGSRELQHLGASPTVTVNAEGMVVDASSPDLHGQLLAQMDAAVQAGNSLDAVQASYASDLAFVAVVAEDDLPRLDAQAQGELAAALTRARSATSTPQSPVNHAATGDVTISGEAEQGQTLHASNNLSDADGLGAISYHWLANDIAIEGATGDSYRLTQDQVGKVIKVRASYTDGGGTVESKTSAATSVVANINDLPDGSVTISGTATQGQILTATNNLSDLDGLGTISYQWLANDIAIDGAIGDSYTLTQDQVGKVISVRASYTDGGSTAESKTSAATSAVANLNDLPSGSVTISGTATQGQMLTATNNLSDLDGLGTISYQWLANDIAIDSATGDSYRLTQDQVGKVIAVRASYTDGGGTVESKTSAATSAVANLNDLPSGSVTISGEAKQGQTLRTSNNLADTDGLGTISYQWLANDVVIEGAIGESYTLTQDQVGKVISVRASYTDGGSTVESKTSAATSAVANLNDPPSGSVSISGTATQGQMLTASNNLSDLDGLGTISYQWLANDIAIDGATGDSYRLTQDQVGKVITVRASYTDGGGTSESKTSAATAVVTNSNDAPTGEVTISGEAKQGQTLRASNNLADTDGLGTISYQWLANDIAIEGAIGESYRLTQDQVGKTIKVRAGYTDGGGTVESKTSAATSAVANINDLPSGSVTISGEAKQGQTLRASNNLSDADGLGTIGYQWLANDVVIEGAIGESYTLTHDQVGKTIKVRASYTDGGSTVESKTSAATAVVTNSNDAPTGEVTISGEAKQGQTLRASNNLSDADGLGTISYQWLANDIAIDRAIGDSYTLTQDQVGKTIKVRASYTDGGSTVESKTSAATSVVANLNDLPSGGVTISGEAKQGQTLRASNNLSDADGVGTISYQWLADDIAIDRAMGDSYTLTQNQVGKTIKVRASYTDGGSTVESKTSAATSVVANLNDLPSGSVTISGEAKQGQTLRASNNLSDADGLGMISYQWLANDIAIDGAIGDSYTLTQDQVGKVITVRASYTDGGSTVESKASDATSVVANVNDLPSGSVTISGTATQGQTLTAVNNLADNDGLGTISYQWLANDVAIDGAIGDSYRLTQDQVGKVISVRASYTDGGSAVESKTSAATSVVANLNDAPTGDVTISGMATQGQTLMAVNNLSDADGLGTISYQWFANDIAIDGATGDSYRLTQDQVGKVISVRASYTDGGSAVESKTSAATSVVANLNDVPSGSVTISGEAKQGQTLRTSNNLADTDGLGTISYQWLANDIAIDGAIGDSYTLTQDQVGKTIKVRASYTDGGGTAESKTSAATAVVTNSNDAPTGDVTISGTATQGQTLMAVNNLSDADGLGTISYQWFANDIAIDGATGDSYRLTQDQVGKVITVRASYTDGGGTAESKTSAATAVVTNSNDAPTGEVTISGEAKQGQTLRASNNLADTDGLGTISYQWLANDIAIDGATGDSYRLTQDQVGKVIAVRASYTDGGGTVESKTSAATSAVANLNDVPSGSVTISGTVTQGQILTATNNLSDLDGLGTISYQWLANDIAIEGATGDSYRLTQDQVGQVIKVRASYTDGGGTVESKTSTATSVVANLNDLPSGNVTISGEAKQGQMLTATNNLSDADGLGSVSYQWFANDVAIDGAIGDSYRLTQNQVGKVIKVRASYTDGGSTVESKTSAATSVVANINDLPSGSVTISGTATQGQMLTATNNLSDADGLGGITYQWLANDVAIDGATGDSYRLTQDQVGKVIAVRASYTDGDGTVESKTSAATAVVTNSNDAPTGEVTISGEAKQGQTLRASNNLADTDGLGTISYQWLANDVVIEGAIGDSYTLTQDQVGKVIKVRASYTDGGSTVESKTSAATSAVANINDLPSGSVTISGEAKQGQTLRASNNLSDADGLGMISYQWLANDIAIDGAIGDSYTLTQDQVGKVISVRASYTDGGSTVESKTSAATSAVANLNDLPSGSVSISGTATQGQMLTASNNLSDLDGLGTISYQWLANDIAIDGATGDSYRLTQDQVGKVITVRASYTDGGGTSESKTSAATAVVTNSNDAPTGEVTISGEAKQGQTLRASNNLADTDGLGTISYQWLANDIAIDGAIGDSYTLTQDQVGKTIKVRASYTDGGGTVELKTSAATSVVANVNDLPSGSVTISGTATQGQMLTATNNLSDLDGLGTISYQWLANDIAIDSATGDSYRLTQDQVGATIQVRVSYTDGGGTAESKTSAATAVVTNSNDAPTGEVTISGEAKQGQMLRASNNLSDADGLGTISYQWLANDVVIEGAIGDSYTLTQDQVGKVIKVRASYTDGGSTVESKISAATSVVANLNDAPTGEVTISGMATQGQTLMAVNNLADLDGLGAISYQWLANDVAIDGAIGDSYRLTQDEVGKIIKVRASFTDGGSTVESKTSTATSTVANLNDLPSGSVTISGTATQGEMLTATNNLADLDGLGAISYQWLANDIAIDGAIGDSYTLTQDQVGKTIKVRASYTDGGSTAESKTSADTAVVTNSNDAPTGDVTISGMATQGQTLMAVNNLADADGLGTISYQWLANDVAIDGAIGDSYTLTQDQVGKVIKVRASYTDGGSTVESKTSAATSVVANINDLPTGSVTISGTATQGQMLTAMNNLADNDGLGTISYQWFANDIAIDGATGESYRLTQDQVGKVITVRASYTDGGSTAESKTSAATSVVANINDLPSGNVTISGTATQGQILTATNNLSDLDGLGTISYQWLANDIAIDGAIGDSYTLTQDQVGKAIKVRASYTDGGSTAESKTSAATSVVANINDLPSGNVTISGTATQGQILTATNNLSDLDGLGTIRYQWLANEVAIDGATGDSYRLTQDQVGKVITVRASYTDGGSAVESKTSAATNVVANINDLPDGSVTISGTATQGQTLTATNNLSDADGLGTISYQWLANDVAIDGAIGDSYTLTQDQVGKAIKVRASYTDGGGTVELKTSAATSVVANVNDLPSGSVTISGEAKQGQTLRASNNLSDADGLGT</sequence>
<dbReference type="Proteomes" id="UP000293433">
    <property type="component" value="Unassembled WGS sequence"/>
</dbReference>
<feature type="region of interest" description="Disordered" evidence="1">
    <location>
        <begin position="1"/>
        <end position="35"/>
    </location>
</feature>
<comment type="caution">
    <text evidence="2">The sequence shown here is derived from an EMBL/GenBank/DDBJ whole genome shotgun (WGS) entry which is preliminary data.</text>
</comment>
<feature type="region of interest" description="Disordered" evidence="1">
    <location>
        <begin position="3236"/>
        <end position="3256"/>
    </location>
</feature>
<dbReference type="OrthoDB" id="8607307at2"/>
<accession>A0A4Q7LMR3</accession>
<reference evidence="2 3" key="1">
    <citation type="submission" date="2019-02" db="EMBL/GenBank/DDBJ databases">
        <title>Genomic Encyclopedia of Type Strains, Phase IV (KMG-IV): sequencing the most valuable type-strain genomes for metagenomic binning, comparative biology and taxonomic classification.</title>
        <authorList>
            <person name="Goeker M."/>
        </authorList>
    </citation>
    <scope>NUCLEOTIDE SEQUENCE [LARGE SCALE GENOMIC DNA]</scope>
    <source>
        <strain evidence="2 3">DSM 10617</strain>
    </source>
</reference>